<dbReference type="InterPro" id="IPR011545">
    <property type="entry name" value="DEAD/DEAH_box_helicase_dom"/>
</dbReference>
<dbReference type="CDD" id="cd17949">
    <property type="entry name" value="DEADc_DDX31"/>
    <property type="match status" value="1"/>
</dbReference>
<evidence type="ECO:0000256" key="3">
    <source>
        <dbReference type="ARBA" id="ARBA00022806"/>
    </source>
</evidence>
<keyword evidence="9" id="KW-1185">Reference proteome</keyword>
<evidence type="ECO:0000313" key="9">
    <source>
        <dbReference type="Proteomes" id="UP000695007"/>
    </source>
</evidence>
<dbReference type="Proteomes" id="UP000695007">
    <property type="component" value="Unplaced"/>
</dbReference>
<feature type="domain" description="Helicase ATP-binding" evidence="8">
    <location>
        <begin position="320"/>
        <end position="491"/>
    </location>
</feature>
<gene>
    <name evidence="10" type="primary">LOC105369034</name>
</gene>
<dbReference type="InterPro" id="IPR027417">
    <property type="entry name" value="P-loop_NTPase"/>
</dbReference>
<dbReference type="GO" id="GO:0003724">
    <property type="term" value="F:RNA helicase activity"/>
    <property type="evidence" value="ECO:0007669"/>
    <property type="project" value="UniProtKB-EC"/>
</dbReference>
<dbReference type="RefSeq" id="XP_011506578.1">
    <property type="nucleotide sequence ID" value="XM_011508276.1"/>
</dbReference>
<feature type="compositionally biased region" description="Polar residues" evidence="7">
    <location>
        <begin position="567"/>
        <end position="582"/>
    </location>
</feature>
<feature type="region of interest" description="Disordered" evidence="7">
    <location>
        <begin position="633"/>
        <end position="695"/>
    </location>
</feature>
<comment type="domain">
    <text evidence="6">The Q motif is unique to and characteristic of the DEAD box family of RNA helicases and controls ATP binding and hydrolysis.</text>
</comment>
<dbReference type="InterPro" id="IPR001650">
    <property type="entry name" value="Helicase_C-like"/>
</dbReference>
<dbReference type="PROSITE" id="PS51192">
    <property type="entry name" value="HELICASE_ATP_BIND_1"/>
    <property type="match status" value="1"/>
</dbReference>
<comment type="similarity">
    <text evidence="6">Belongs to the DEAD box helicase family.</text>
</comment>
<dbReference type="GO" id="GO:0003723">
    <property type="term" value="F:RNA binding"/>
    <property type="evidence" value="ECO:0007669"/>
    <property type="project" value="UniProtKB-UniRule"/>
</dbReference>
<dbReference type="SMART" id="SM00487">
    <property type="entry name" value="DEXDc"/>
    <property type="match status" value="1"/>
</dbReference>
<dbReference type="PROSITE" id="PS00039">
    <property type="entry name" value="DEAD_ATP_HELICASE"/>
    <property type="match status" value="1"/>
</dbReference>
<feature type="compositionally biased region" description="Basic and acidic residues" evidence="7">
    <location>
        <begin position="220"/>
        <end position="232"/>
    </location>
</feature>
<keyword evidence="2 6" id="KW-0378">Hydrolase</keyword>
<dbReference type="Pfam" id="PF00271">
    <property type="entry name" value="Helicase_C"/>
    <property type="match status" value="1"/>
</dbReference>
<dbReference type="EC" id="3.6.4.13" evidence="6"/>
<comment type="function">
    <text evidence="6">RNA helicase.</text>
</comment>
<evidence type="ECO:0000259" key="8">
    <source>
        <dbReference type="PROSITE" id="PS51192"/>
    </source>
</evidence>
<keyword evidence="4 6" id="KW-0067">ATP-binding</keyword>
<dbReference type="KEGG" id="csol:105369034"/>
<dbReference type="GO" id="GO:0005524">
    <property type="term" value="F:ATP binding"/>
    <property type="evidence" value="ECO:0007669"/>
    <property type="project" value="UniProtKB-UniRule"/>
</dbReference>
<dbReference type="InterPro" id="IPR014001">
    <property type="entry name" value="Helicase_ATP-bd"/>
</dbReference>
<feature type="compositionally biased region" description="Basic and acidic residues" evidence="7">
    <location>
        <begin position="662"/>
        <end position="686"/>
    </location>
</feature>
<comment type="catalytic activity">
    <reaction evidence="6">
        <text>ATP + H2O = ADP + phosphate + H(+)</text>
        <dbReference type="Rhea" id="RHEA:13065"/>
        <dbReference type="ChEBI" id="CHEBI:15377"/>
        <dbReference type="ChEBI" id="CHEBI:15378"/>
        <dbReference type="ChEBI" id="CHEBI:30616"/>
        <dbReference type="ChEBI" id="CHEBI:43474"/>
        <dbReference type="ChEBI" id="CHEBI:456216"/>
        <dbReference type="EC" id="3.6.4.13"/>
    </reaction>
</comment>
<evidence type="ECO:0000256" key="1">
    <source>
        <dbReference type="ARBA" id="ARBA00022741"/>
    </source>
</evidence>
<dbReference type="GO" id="GO:0016787">
    <property type="term" value="F:hydrolase activity"/>
    <property type="evidence" value="ECO:0007669"/>
    <property type="project" value="UniProtKB-KW"/>
</dbReference>
<feature type="region of interest" description="Disordered" evidence="7">
    <location>
        <begin position="191"/>
        <end position="232"/>
    </location>
</feature>
<feature type="compositionally biased region" description="Polar residues" evidence="7">
    <location>
        <begin position="197"/>
        <end position="218"/>
    </location>
</feature>
<dbReference type="InterPro" id="IPR000629">
    <property type="entry name" value="RNA-helicase_DEAD-box_CS"/>
</dbReference>
<dbReference type="GeneID" id="105369034"/>
<name>A0AAJ6YY62_9HYME</name>
<evidence type="ECO:0000256" key="5">
    <source>
        <dbReference type="ARBA" id="ARBA00022884"/>
    </source>
</evidence>
<dbReference type="SUPFAM" id="SSF52540">
    <property type="entry name" value="P-loop containing nucleoside triphosphate hydrolases"/>
    <property type="match status" value="2"/>
</dbReference>
<dbReference type="AlphaFoldDB" id="A0AAJ6YY62"/>
<evidence type="ECO:0000256" key="4">
    <source>
        <dbReference type="ARBA" id="ARBA00022840"/>
    </source>
</evidence>
<accession>A0AAJ6YY62</accession>
<reference evidence="10" key="1">
    <citation type="submission" date="2025-08" db="UniProtKB">
        <authorList>
            <consortium name="RefSeq"/>
        </authorList>
    </citation>
    <scope>IDENTIFICATION</scope>
</reference>
<evidence type="ECO:0000256" key="6">
    <source>
        <dbReference type="RuleBase" id="RU365068"/>
    </source>
</evidence>
<dbReference type="PANTHER" id="PTHR24031">
    <property type="entry name" value="RNA HELICASE"/>
    <property type="match status" value="1"/>
</dbReference>
<sequence length="897" mass="101218">MAVKEDTDICLNITGNTTNSEKTTAQIVNEMCLKKLNRPSIERVKRPFKKFHAIESSKGLLIGAKKRIKQKSLVTIVSNNLKRANRPTAVPKRSILKKSTAIISHENAKPLSNESSKDLKSLAGKTKSNVQNRKNKCDGTLISFTKNVKDNPIKTILAKKRKRDGDKPSQSLSSIFKVTDSKKVKFLESNDTDSKFTSEQVQKPEMSDSTVSTVSNIKSKPPDGLKKSRVDKSVEKNYKTKADFKRKNTRSRLHQTGNFFSLFKNNPSVPNIGQRLVKPINEEVFSAEKFSDLGIHVFTVLNLEQNMNITTMTTVQKIAIPVILSGSDTLIRSQTGSGKTLSYALPIIENLQSVKPKLTRISGINALVIVPTRELALQTYECFLKLIKPFTWLVPGYLVGGEKRKAEKARLRKGCNILVATPGRLLDHIRHTKALKLDSIKYFVLDEADRMLDMGYEKDISEIVDVLKNTPSESSNLEYDALSMLRQHIKPNADDKNVNENLDNQNKFDNNVVDDMEGMKNENANKQNQYHQLCRNDVEHKNASKVSSNMEYDAISMLRQHAKSNSKTKNVNDNVDSQNKFDNNIGDDTEGMKSKITNKQYQYQFRRNDDQLKNKSKVSNNLEYDALSMLRQHAKSNSKTKNVNENLDNQDKSDNNIEDETEVKKSEISRRQYHSDTDEDSNHESDLVNSKSVLSLDNKRNEDEKIIPDISKSPKRQTILLSATLTHAVEKLAGLTMHNPVFVDAAKDNVEASGGSMNEANEDLIVPQSVVQSYIVTPPKLRMVTLSAYIAGKCRNQGNHKILIFMATQDMIDYHEQILSSILNQPIDDEDEDSDALVGIEFFKLHGNMSQKDRTEVFKIFKQANNGVLLCTLTLKDTGKKFHATKSYEKIANKNER</sequence>
<evidence type="ECO:0000256" key="2">
    <source>
        <dbReference type="ARBA" id="ARBA00022801"/>
    </source>
</evidence>
<evidence type="ECO:0000313" key="10">
    <source>
        <dbReference type="RefSeq" id="XP_011506578.1"/>
    </source>
</evidence>
<keyword evidence="3 6" id="KW-0347">Helicase</keyword>
<protein>
    <recommendedName>
        <fullName evidence="6">ATP-dependent RNA helicase</fullName>
        <ecNumber evidence="6">3.6.4.13</ecNumber>
    </recommendedName>
</protein>
<dbReference type="Pfam" id="PF00270">
    <property type="entry name" value="DEAD"/>
    <property type="match status" value="1"/>
</dbReference>
<organism evidence="9 10">
    <name type="scientific">Ceratosolen solmsi marchali</name>
    <dbReference type="NCBI Taxonomy" id="326594"/>
    <lineage>
        <taxon>Eukaryota</taxon>
        <taxon>Metazoa</taxon>
        <taxon>Ecdysozoa</taxon>
        <taxon>Arthropoda</taxon>
        <taxon>Hexapoda</taxon>
        <taxon>Insecta</taxon>
        <taxon>Pterygota</taxon>
        <taxon>Neoptera</taxon>
        <taxon>Endopterygota</taxon>
        <taxon>Hymenoptera</taxon>
        <taxon>Apocrita</taxon>
        <taxon>Proctotrupomorpha</taxon>
        <taxon>Chalcidoidea</taxon>
        <taxon>Agaonidae</taxon>
        <taxon>Agaoninae</taxon>
        <taxon>Ceratosolen</taxon>
    </lineage>
</organism>
<feature type="region of interest" description="Disordered" evidence="7">
    <location>
        <begin position="562"/>
        <end position="597"/>
    </location>
</feature>
<proteinExistence type="inferred from homology"/>
<keyword evidence="5 6" id="KW-0694">RNA-binding</keyword>
<dbReference type="Gene3D" id="3.40.50.300">
    <property type="entry name" value="P-loop containing nucleotide triphosphate hydrolases"/>
    <property type="match status" value="3"/>
</dbReference>
<keyword evidence="1 6" id="KW-0547">Nucleotide-binding</keyword>
<evidence type="ECO:0000256" key="7">
    <source>
        <dbReference type="SAM" id="MobiDB-lite"/>
    </source>
</evidence>